<name>A0A1A9A3L4_PLAOA</name>
<protein>
    <submittedName>
        <fullName evidence="1">Uncharacterized protein</fullName>
    </submittedName>
</protein>
<evidence type="ECO:0000313" key="2">
    <source>
        <dbReference type="Proteomes" id="UP000078550"/>
    </source>
</evidence>
<gene>
    <name evidence="1" type="ORF">POVWA2_060810</name>
</gene>
<accession>A0A1A9A3L4</accession>
<dbReference type="Proteomes" id="UP000078550">
    <property type="component" value="Unassembled WGS sequence"/>
</dbReference>
<sequence>MHSRVCACDTANTGKVAHVSLRVWLNANVRTYPRVHVHTCTHIVGLNARLVSAPQDSQHACQSKYERAKGAQKRFSTVYTSRFLYDYSRV</sequence>
<proteinExistence type="predicted"/>
<dbReference type="AlphaFoldDB" id="A0A1A9A3L4"/>
<reference evidence="2" key="1">
    <citation type="submission" date="2016-05" db="EMBL/GenBank/DDBJ databases">
        <authorList>
            <person name="Naeem Raeece"/>
        </authorList>
    </citation>
    <scope>NUCLEOTIDE SEQUENCE [LARGE SCALE GENOMIC DNA]</scope>
</reference>
<organism evidence="1 2">
    <name type="scientific">Plasmodium ovale wallikeri</name>
    <dbReference type="NCBI Taxonomy" id="864142"/>
    <lineage>
        <taxon>Eukaryota</taxon>
        <taxon>Sar</taxon>
        <taxon>Alveolata</taxon>
        <taxon>Apicomplexa</taxon>
        <taxon>Aconoidasida</taxon>
        <taxon>Haemosporida</taxon>
        <taxon>Plasmodiidae</taxon>
        <taxon>Plasmodium</taxon>
        <taxon>Plasmodium (Plasmodium)</taxon>
    </lineage>
</organism>
<dbReference type="EMBL" id="FLRE01000201">
    <property type="protein sequence ID" value="SBT50683.1"/>
    <property type="molecule type" value="Genomic_DNA"/>
</dbReference>
<evidence type="ECO:0000313" key="1">
    <source>
        <dbReference type="EMBL" id="SBT50683.1"/>
    </source>
</evidence>